<dbReference type="GO" id="GO:0050863">
    <property type="term" value="P:regulation of T cell activation"/>
    <property type="evidence" value="ECO:0007669"/>
    <property type="project" value="UniProtKB-ARBA"/>
</dbReference>
<dbReference type="GO" id="GO:0009897">
    <property type="term" value="C:external side of plasma membrane"/>
    <property type="evidence" value="ECO:0007669"/>
    <property type="project" value="TreeGrafter"/>
</dbReference>
<dbReference type="GO" id="GO:0001817">
    <property type="term" value="P:regulation of cytokine production"/>
    <property type="evidence" value="ECO:0007669"/>
    <property type="project" value="TreeGrafter"/>
</dbReference>
<evidence type="ECO:0000256" key="3">
    <source>
        <dbReference type="ARBA" id="ARBA00023136"/>
    </source>
</evidence>
<dbReference type="InterPro" id="IPR003599">
    <property type="entry name" value="Ig_sub"/>
</dbReference>
<dbReference type="InterPro" id="IPR013106">
    <property type="entry name" value="Ig_V-set"/>
</dbReference>
<evidence type="ECO:0000313" key="8">
    <source>
        <dbReference type="Ensembl" id="ENSOABP00000033822.1"/>
    </source>
</evidence>
<keyword evidence="4" id="KW-1015">Disulfide bond</keyword>
<proteinExistence type="predicted"/>
<keyword evidence="9" id="KW-1185">Reference proteome</keyword>
<dbReference type="PANTHER" id="PTHR24100">
    <property type="entry name" value="BUTYROPHILIN"/>
    <property type="match status" value="1"/>
</dbReference>
<dbReference type="AlphaFoldDB" id="A0A668U7M1"/>
<name>A0A668U7M1_OREAU</name>
<evidence type="ECO:0000259" key="7">
    <source>
        <dbReference type="PROSITE" id="PS50835"/>
    </source>
</evidence>
<dbReference type="FunFam" id="2.60.40.10:FF:000142">
    <property type="entry name" value="V-set domain-containing T-cell activation inhibitor 1"/>
    <property type="match status" value="1"/>
</dbReference>
<dbReference type="Pfam" id="PF07686">
    <property type="entry name" value="V-set"/>
    <property type="match status" value="1"/>
</dbReference>
<keyword evidence="2" id="KW-0732">Signal</keyword>
<evidence type="ECO:0000256" key="2">
    <source>
        <dbReference type="ARBA" id="ARBA00022729"/>
    </source>
</evidence>
<dbReference type="GO" id="GO:0005102">
    <property type="term" value="F:signaling receptor binding"/>
    <property type="evidence" value="ECO:0007669"/>
    <property type="project" value="TreeGrafter"/>
</dbReference>
<dbReference type="InterPro" id="IPR007110">
    <property type="entry name" value="Ig-like_dom"/>
</dbReference>
<evidence type="ECO:0000313" key="9">
    <source>
        <dbReference type="Proteomes" id="UP000472276"/>
    </source>
</evidence>
<dbReference type="SUPFAM" id="SSF48726">
    <property type="entry name" value="Immunoglobulin"/>
    <property type="match status" value="1"/>
</dbReference>
<dbReference type="GO" id="GO:1903037">
    <property type="term" value="P:regulation of leukocyte cell-cell adhesion"/>
    <property type="evidence" value="ECO:0007669"/>
    <property type="project" value="UniProtKB-ARBA"/>
</dbReference>
<dbReference type="SMART" id="SM00409">
    <property type="entry name" value="IG"/>
    <property type="match status" value="1"/>
</dbReference>
<dbReference type="InterPro" id="IPR013783">
    <property type="entry name" value="Ig-like_fold"/>
</dbReference>
<dbReference type="SMART" id="SM00406">
    <property type="entry name" value="IGv"/>
    <property type="match status" value="1"/>
</dbReference>
<protein>
    <recommendedName>
        <fullName evidence="7">Ig-like domain-containing protein</fullName>
    </recommendedName>
</protein>
<dbReference type="GO" id="GO:0050852">
    <property type="term" value="P:T cell receptor signaling pathway"/>
    <property type="evidence" value="ECO:0007669"/>
    <property type="project" value="TreeGrafter"/>
</dbReference>
<evidence type="ECO:0000256" key="6">
    <source>
        <dbReference type="ARBA" id="ARBA00023319"/>
    </source>
</evidence>
<dbReference type="PANTHER" id="PTHR24100:SF151">
    <property type="entry name" value="ICOS LIGAND"/>
    <property type="match status" value="1"/>
</dbReference>
<accession>A0A668U7M1</accession>
<evidence type="ECO:0000256" key="1">
    <source>
        <dbReference type="ARBA" id="ARBA00004370"/>
    </source>
</evidence>
<dbReference type="InterPro" id="IPR036179">
    <property type="entry name" value="Ig-like_dom_sf"/>
</dbReference>
<feature type="domain" description="Ig-like" evidence="7">
    <location>
        <begin position="11"/>
        <end position="123"/>
    </location>
</feature>
<sequence length="129" mass="14669">FCKSNKLHFTSQISLCLSKNITAESGQDVTLTCRAQNYNNQTLQWNRTDLEDEEYVLLYRQGIFNTDNQHPSFKNRVDLQDRQMKDGNVSLILYNVTAADNGTYECRVFINGTSDPISIITLSVDPPGE</sequence>
<keyword evidence="3" id="KW-0472">Membrane</keyword>
<dbReference type="Proteomes" id="UP000472276">
    <property type="component" value="Unassembled WGS sequence"/>
</dbReference>
<evidence type="ECO:0000256" key="5">
    <source>
        <dbReference type="ARBA" id="ARBA00023180"/>
    </source>
</evidence>
<organism evidence="8 9">
    <name type="scientific">Oreochromis aureus</name>
    <name type="common">Israeli tilapia</name>
    <name type="synonym">Chromis aureus</name>
    <dbReference type="NCBI Taxonomy" id="47969"/>
    <lineage>
        <taxon>Eukaryota</taxon>
        <taxon>Metazoa</taxon>
        <taxon>Chordata</taxon>
        <taxon>Craniata</taxon>
        <taxon>Vertebrata</taxon>
        <taxon>Euteleostomi</taxon>
        <taxon>Actinopterygii</taxon>
        <taxon>Neopterygii</taxon>
        <taxon>Teleostei</taxon>
        <taxon>Neoteleostei</taxon>
        <taxon>Acanthomorphata</taxon>
        <taxon>Ovalentaria</taxon>
        <taxon>Cichlomorphae</taxon>
        <taxon>Cichliformes</taxon>
        <taxon>Cichlidae</taxon>
        <taxon>African cichlids</taxon>
        <taxon>Pseudocrenilabrinae</taxon>
        <taxon>Oreochromini</taxon>
        <taxon>Oreochromis</taxon>
    </lineage>
</organism>
<reference evidence="8" key="1">
    <citation type="submission" date="2025-08" db="UniProtKB">
        <authorList>
            <consortium name="Ensembl"/>
        </authorList>
    </citation>
    <scope>IDENTIFICATION</scope>
</reference>
<keyword evidence="5" id="KW-0325">Glycoprotein</keyword>
<dbReference type="InterPro" id="IPR050504">
    <property type="entry name" value="IgSF_BTN/MOG"/>
</dbReference>
<dbReference type="OMA" id="FQRETND"/>
<dbReference type="PROSITE" id="PS50835">
    <property type="entry name" value="IG_LIKE"/>
    <property type="match status" value="1"/>
</dbReference>
<comment type="subcellular location">
    <subcellularLocation>
        <location evidence="1">Membrane</location>
    </subcellularLocation>
</comment>
<gene>
    <name evidence="8" type="primary">NTM</name>
</gene>
<reference evidence="8" key="2">
    <citation type="submission" date="2025-09" db="UniProtKB">
        <authorList>
            <consortium name="Ensembl"/>
        </authorList>
    </citation>
    <scope>IDENTIFICATION</scope>
</reference>
<dbReference type="Gene3D" id="2.60.40.10">
    <property type="entry name" value="Immunoglobulins"/>
    <property type="match status" value="1"/>
</dbReference>
<keyword evidence="6" id="KW-0393">Immunoglobulin domain</keyword>
<dbReference type="Ensembl" id="ENSOABT00000034762.2">
    <property type="protein sequence ID" value="ENSOABP00000033822.1"/>
    <property type="gene ID" value="ENSOABG00000015591.2"/>
</dbReference>
<evidence type="ECO:0000256" key="4">
    <source>
        <dbReference type="ARBA" id="ARBA00023157"/>
    </source>
</evidence>